<keyword evidence="8" id="KW-1185">Reference proteome</keyword>
<evidence type="ECO:0000313" key="7">
    <source>
        <dbReference type="EMBL" id="ACV10724.1"/>
    </source>
</evidence>
<dbReference type="InterPro" id="IPR050833">
    <property type="entry name" value="Poly_Biosynth_Transport"/>
</dbReference>
<evidence type="ECO:0000256" key="6">
    <source>
        <dbReference type="SAM" id="Phobius"/>
    </source>
</evidence>
<keyword evidence="2" id="KW-1003">Cell membrane</keyword>
<dbReference type="OrthoDB" id="112053at2157"/>
<feature type="transmembrane region" description="Helical" evidence="6">
    <location>
        <begin position="326"/>
        <end position="345"/>
    </location>
</feature>
<dbReference type="AlphaFoldDB" id="C7NSR3"/>
<gene>
    <name evidence="7" type="ordered locus">Huta_0537</name>
</gene>
<dbReference type="KEGG" id="hut:Huta_0537"/>
<feature type="transmembrane region" description="Helical" evidence="6">
    <location>
        <begin position="295"/>
        <end position="314"/>
    </location>
</feature>
<evidence type="ECO:0000256" key="5">
    <source>
        <dbReference type="ARBA" id="ARBA00023136"/>
    </source>
</evidence>
<accession>C7NSR3</accession>
<feature type="transmembrane region" description="Helical" evidence="6">
    <location>
        <begin position="366"/>
        <end position="383"/>
    </location>
</feature>
<dbReference type="Proteomes" id="UP000002071">
    <property type="component" value="Chromosome"/>
</dbReference>
<evidence type="ECO:0000256" key="1">
    <source>
        <dbReference type="ARBA" id="ARBA00004651"/>
    </source>
</evidence>
<dbReference type="EMBL" id="CP001687">
    <property type="protein sequence ID" value="ACV10724.1"/>
    <property type="molecule type" value="Genomic_DNA"/>
</dbReference>
<dbReference type="GO" id="GO:0005886">
    <property type="term" value="C:plasma membrane"/>
    <property type="evidence" value="ECO:0007669"/>
    <property type="project" value="UniProtKB-SubCell"/>
</dbReference>
<feature type="transmembrane region" description="Helical" evidence="6">
    <location>
        <begin position="226"/>
        <end position="248"/>
    </location>
</feature>
<keyword evidence="3 6" id="KW-0812">Transmembrane</keyword>
<feature type="transmembrane region" description="Helical" evidence="6">
    <location>
        <begin position="448"/>
        <end position="467"/>
    </location>
</feature>
<dbReference type="HOGENOM" id="CLU_043240_0_0_2"/>
<keyword evidence="4 6" id="KW-1133">Transmembrane helix</keyword>
<dbReference type="PANTHER" id="PTHR30250">
    <property type="entry name" value="PST FAMILY PREDICTED COLANIC ACID TRANSPORTER"/>
    <property type="match status" value="1"/>
</dbReference>
<dbReference type="GeneID" id="8382804"/>
<feature type="transmembrane region" description="Helical" evidence="6">
    <location>
        <begin position="122"/>
        <end position="139"/>
    </location>
</feature>
<dbReference type="eggNOG" id="arCOG02209">
    <property type="taxonomic scope" value="Archaea"/>
</dbReference>
<feature type="transmembrane region" description="Helical" evidence="6">
    <location>
        <begin position="7"/>
        <end position="31"/>
    </location>
</feature>
<keyword evidence="5 6" id="KW-0472">Membrane</keyword>
<feature type="transmembrane region" description="Helical" evidence="6">
    <location>
        <begin position="80"/>
        <end position="102"/>
    </location>
</feature>
<comment type="subcellular location">
    <subcellularLocation>
        <location evidence="1">Cell membrane</location>
        <topology evidence="1">Multi-pass membrane protein</topology>
    </subcellularLocation>
</comment>
<name>C7NSR3_HALUD</name>
<feature type="transmembrane region" description="Helical" evidence="6">
    <location>
        <begin position="37"/>
        <end position="59"/>
    </location>
</feature>
<reference evidence="7 8" key="1">
    <citation type="journal article" date="2009" name="Stand. Genomic Sci.">
        <title>Complete genome sequence of Halorhabdus utahensis type strain (AX-2).</title>
        <authorList>
            <person name="Anderson I."/>
            <person name="Tindall B.J."/>
            <person name="Pomrenke H."/>
            <person name="Goker M."/>
            <person name="Lapidus A."/>
            <person name="Nolan M."/>
            <person name="Copeland A."/>
            <person name="Glavina Del Rio T."/>
            <person name="Chen F."/>
            <person name="Tice H."/>
            <person name="Cheng J.F."/>
            <person name="Lucas S."/>
            <person name="Chertkov O."/>
            <person name="Bruce D."/>
            <person name="Brettin T."/>
            <person name="Detter J.C."/>
            <person name="Han C."/>
            <person name="Goodwin L."/>
            <person name="Land M."/>
            <person name="Hauser L."/>
            <person name="Chang Y.J."/>
            <person name="Jeffries C.D."/>
            <person name="Pitluck S."/>
            <person name="Pati A."/>
            <person name="Mavromatis K."/>
            <person name="Ivanova N."/>
            <person name="Ovchinnikova G."/>
            <person name="Chen A."/>
            <person name="Palaniappan K."/>
            <person name="Chain P."/>
            <person name="Rohde M."/>
            <person name="Bristow J."/>
            <person name="Eisen J.A."/>
            <person name="Markowitz V."/>
            <person name="Hugenholtz P."/>
            <person name="Kyrpides N.C."/>
            <person name="Klenk H.P."/>
        </authorList>
    </citation>
    <scope>NUCLEOTIDE SEQUENCE [LARGE SCALE GENOMIC DNA]</scope>
    <source>
        <strain evidence="8">DSM 12940 / JCM 11049 / AX-2</strain>
    </source>
</reference>
<feature type="transmembrane region" description="Helical" evidence="6">
    <location>
        <begin position="423"/>
        <end position="442"/>
    </location>
</feature>
<dbReference type="RefSeq" id="WP_015788305.1">
    <property type="nucleotide sequence ID" value="NC_013158.1"/>
</dbReference>
<organism evidence="7 8">
    <name type="scientific">Halorhabdus utahensis (strain DSM 12940 / JCM 11049 / AX-2)</name>
    <dbReference type="NCBI Taxonomy" id="519442"/>
    <lineage>
        <taxon>Archaea</taxon>
        <taxon>Methanobacteriati</taxon>
        <taxon>Methanobacteriota</taxon>
        <taxon>Stenosarchaea group</taxon>
        <taxon>Halobacteria</taxon>
        <taxon>Halobacteriales</taxon>
        <taxon>Haloarculaceae</taxon>
        <taxon>Halorhabdus</taxon>
    </lineage>
</organism>
<protein>
    <submittedName>
        <fullName evidence="7">Polysaccharide biosynthesis protein</fullName>
    </submittedName>
</protein>
<evidence type="ECO:0000313" key="8">
    <source>
        <dbReference type="Proteomes" id="UP000002071"/>
    </source>
</evidence>
<evidence type="ECO:0000256" key="4">
    <source>
        <dbReference type="ARBA" id="ARBA00022989"/>
    </source>
</evidence>
<proteinExistence type="predicted"/>
<evidence type="ECO:0000256" key="2">
    <source>
        <dbReference type="ARBA" id="ARBA00022475"/>
    </source>
</evidence>
<dbReference type="STRING" id="519442.Huta_0537"/>
<sequence length="485" mass="50692">MRLGKTALYHFGTQVVISVSGFLATFAIGVFGGSADLGNYTLAVAVGFFWLAIPISGVAQAVNKRMSEGADPGQYFGGGLALNGVLVVCLTAVVSLTSWLLQVVETPNQTIVRVIVEYDVEIVILLVGAAAIKTVLFGLQGQKRVARAGALRALDRVVRSGSQVALILLGFGVAAITLGHAASLLFVSIVAIVLAPIRPSVPRLEHLRGLGEYAKYAWVGALRSRVYGWLDTLVLGIFLTGTTGASLIGIYEVAWGIGSLLATASASISSTLFPEMSDLSSDGDYDRVAHFLDEALAFSGVIVLPGLVGAITIGERILRFYSGEYVRGYVVLVILVGAYTADVYANQLLNTVNAVDRPDASMRVNAVFILVNVVLNVVLVWQFSWVGAAVATAVSASVRTAGGGIVVHSILEEAPLPIRPIGSQVVASIAMGGAIVLLAPSVPAGRLWTISLVGAGATIYFTVLIALSGRFRTKVQSLVPAVVSV</sequence>
<dbReference type="PANTHER" id="PTHR30250:SF28">
    <property type="entry name" value="POLYSACCHARIDE BIOSYNTHESIS PROTEIN"/>
    <property type="match status" value="1"/>
</dbReference>
<evidence type="ECO:0000256" key="3">
    <source>
        <dbReference type="ARBA" id="ARBA00022692"/>
    </source>
</evidence>